<dbReference type="OrthoDB" id="690928at2759"/>
<reference evidence="7" key="1">
    <citation type="submission" date="2020-02" db="EMBL/GenBank/DDBJ databases">
        <authorList>
            <person name="Scholz U."/>
            <person name="Mascher M."/>
            <person name="Fiebig A."/>
        </authorList>
    </citation>
    <scope>NUCLEOTIDE SEQUENCE</scope>
</reference>
<dbReference type="Proteomes" id="UP000663760">
    <property type="component" value="Chromosome 11"/>
</dbReference>
<keyword evidence="2 5" id="KW-0812">Transmembrane</keyword>
<proteinExistence type="predicted"/>
<dbReference type="EMBL" id="LR746274">
    <property type="protein sequence ID" value="CAA7405007.1"/>
    <property type="molecule type" value="Genomic_DNA"/>
</dbReference>
<evidence type="ECO:0000259" key="6">
    <source>
        <dbReference type="Pfam" id="PF08510"/>
    </source>
</evidence>
<evidence type="ECO:0000313" key="7">
    <source>
        <dbReference type="EMBL" id="CAA7405007.1"/>
    </source>
</evidence>
<comment type="subcellular location">
    <subcellularLocation>
        <location evidence="1">Membrane</location>
        <topology evidence="1">Multi-pass membrane protein</topology>
    </subcellularLocation>
</comment>
<dbReference type="AlphaFoldDB" id="A0A7I8L4R6"/>
<sequence length="170" mass="18330">MEDSPSSFTVSSPRRTLSLLKRERRAAAWPLPDQERKGAGAGAPVGPKPSEVYGFVGAISTVIATAVFLVWAYTPEPWLHALGITYYPSKFWALAVPAYAIVANILAMAFYLGLNFASTPPPTSFATLFDEHTREPSALVASEDGVEKPIEPISDLSIAEVNDLMFGNIS</sequence>
<dbReference type="InterPro" id="IPR013717">
    <property type="entry name" value="PIG-P"/>
</dbReference>
<feature type="transmembrane region" description="Helical" evidence="5">
    <location>
        <begin position="91"/>
        <end position="114"/>
    </location>
</feature>
<protein>
    <recommendedName>
        <fullName evidence="6">PIG-P domain-containing protein</fullName>
    </recommendedName>
</protein>
<keyword evidence="4 5" id="KW-0472">Membrane</keyword>
<evidence type="ECO:0000256" key="5">
    <source>
        <dbReference type="SAM" id="Phobius"/>
    </source>
</evidence>
<feature type="transmembrane region" description="Helical" evidence="5">
    <location>
        <begin position="52"/>
        <end position="71"/>
    </location>
</feature>
<evidence type="ECO:0000256" key="1">
    <source>
        <dbReference type="ARBA" id="ARBA00004141"/>
    </source>
</evidence>
<dbReference type="PANTHER" id="PTHR47681:SF3">
    <property type="entry name" value="PHOSPHATIDYLINOSITOL N-ACETYLGLUCOSAMINYLTRANSFERASE SUBUNIT P-RELATED"/>
    <property type="match status" value="1"/>
</dbReference>
<accession>A0A7I8L4R6</accession>
<organism evidence="7 8">
    <name type="scientific">Spirodela intermedia</name>
    <name type="common">Intermediate duckweed</name>
    <dbReference type="NCBI Taxonomy" id="51605"/>
    <lineage>
        <taxon>Eukaryota</taxon>
        <taxon>Viridiplantae</taxon>
        <taxon>Streptophyta</taxon>
        <taxon>Embryophyta</taxon>
        <taxon>Tracheophyta</taxon>
        <taxon>Spermatophyta</taxon>
        <taxon>Magnoliopsida</taxon>
        <taxon>Liliopsida</taxon>
        <taxon>Araceae</taxon>
        <taxon>Lemnoideae</taxon>
        <taxon>Spirodela</taxon>
    </lineage>
</organism>
<name>A0A7I8L4R6_SPIIN</name>
<evidence type="ECO:0000256" key="2">
    <source>
        <dbReference type="ARBA" id="ARBA00022692"/>
    </source>
</evidence>
<evidence type="ECO:0000313" key="8">
    <source>
        <dbReference type="Proteomes" id="UP000663760"/>
    </source>
</evidence>
<keyword evidence="8" id="KW-1185">Reference proteome</keyword>
<dbReference type="GO" id="GO:0016020">
    <property type="term" value="C:membrane"/>
    <property type="evidence" value="ECO:0007669"/>
    <property type="project" value="UniProtKB-SubCell"/>
</dbReference>
<gene>
    <name evidence="7" type="ORF">SI8410_11015685</name>
</gene>
<evidence type="ECO:0000256" key="3">
    <source>
        <dbReference type="ARBA" id="ARBA00022989"/>
    </source>
</evidence>
<feature type="domain" description="PIG-P" evidence="6">
    <location>
        <begin position="50"/>
        <end position="166"/>
    </location>
</feature>
<dbReference type="PANTHER" id="PTHR47681">
    <property type="entry name" value="PHOSPHATIDYLINOSITOL N-ACETYLGLUCOSAMINYLTRANSFERASE SUBUNIT P-RELATED"/>
    <property type="match status" value="1"/>
</dbReference>
<evidence type="ECO:0000256" key="4">
    <source>
        <dbReference type="ARBA" id="ARBA00023136"/>
    </source>
</evidence>
<keyword evidence="3 5" id="KW-1133">Transmembrane helix</keyword>
<dbReference type="Pfam" id="PF08510">
    <property type="entry name" value="PIG-P"/>
    <property type="match status" value="1"/>
</dbReference>